<evidence type="ECO:0000313" key="2">
    <source>
        <dbReference type="Proteomes" id="UP001221413"/>
    </source>
</evidence>
<dbReference type="AlphaFoldDB" id="A0AAD6ITV2"/>
<sequence>MAERCISSFPEGVILVIMERLPLPDLISFVSTNKAIRSMYKSHSQHAVAASLDNSIRNPEFAVYFPFPEAAAANEDATEASGCTPKDAMPTKTEQLVQQPIDPANGLHAETRAVKPHLLFLRHACRVRNTFRAVTFFANFLHRIERHDSNNRHSCMTESNANQSCNETYRVLVFLAQNEVYRLRRCVRHCAFESRIFAQCDREFFDKIETPLPERWAEGYSGKEQKLLFQGMKANAKLYIEASRPQIHRPGVVCQEKSFQMRRMEISKLMTRVLSVTPARKIPEYETQKFCYSKDIVAGLIFMQMAHITWWYHSMLSKTCQKEDFEVSGYGYLQMASIEVWKEAVKVANSLKLRG</sequence>
<organism evidence="1 2">
    <name type="scientific">Drechslerella dactyloides</name>
    <name type="common">Nematode-trapping fungus</name>
    <name type="synonym">Arthrobotrys dactyloides</name>
    <dbReference type="NCBI Taxonomy" id="74499"/>
    <lineage>
        <taxon>Eukaryota</taxon>
        <taxon>Fungi</taxon>
        <taxon>Dikarya</taxon>
        <taxon>Ascomycota</taxon>
        <taxon>Pezizomycotina</taxon>
        <taxon>Orbiliomycetes</taxon>
        <taxon>Orbiliales</taxon>
        <taxon>Orbiliaceae</taxon>
        <taxon>Drechslerella</taxon>
    </lineage>
</organism>
<gene>
    <name evidence="1" type="ORF">Dda_6604</name>
</gene>
<reference evidence="1" key="1">
    <citation type="submission" date="2023-01" db="EMBL/GenBank/DDBJ databases">
        <title>The chitinases involved in constricting ring structure development in the nematode-trapping fungus Drechslerella dactyloides.</title>
        <authorList>
            <person name="Wang R."/>
            <person name="Zhang L."/>
            <person name="Tang P."/>
            <person name="Li S."/>
            <person name="Liang L."/>
        </authorList>
    </citation>
    <scope>NUCLEOTIDE SEQUENCE</scope>
    <source>
        <strain evidence="1">YMF1.00031</strain>
    </source>
</reference>
<keyword evidence="2" id="KW-1185">Reference proteome</keyword>
<dbReference type="EMBL" id="JAQGDS010000008">
    <property type="protein sequence ID" value="KAJ6258560.1"/>
    <property type="molecule type" value="Genomic_DNA"/>
</dbReference>
<comment type="caution">
    <text evidence="1">The sequence shown here is derived from an EMBL/GenBank/DDBJ whole genome shotgun (WGS) entry which is preliminary data.</text>
</comment>
<name>A0AAD6ITV2_DREDA</name>
<dbReference type="Proteomes" id="UP001221413">
    <property type="component" value="Unassembled WGS sequence"/>
</dbReference>
<protein>
    <recommendedName>
        <fullName evidence="3">F-box domain-containing protein</fullName>
    </recommendedName>
</protein>
<evidence type="ECO:0008006" key="3">
    <source>
        <dbReference type="Google" id="ProtNLM"/>
    </source>
</evidence>
<evidence type="ECO:0000313" key="1">
    <source>
        <dbReference type="EMBL" id="KAJ6258560.1"/>
    </source>
</evidence>
<proteinExistence type="predicted"/>
<accession>A0AAD6ITV2</accession>